<gene>
    <name evidence="3" type="ORF">B1B_17542</name>
</gene>
<comment type="caution">
    <text evidence="3">The sequence shown here is derived from an EMBL/GenBank/DDBJ whole genome shotgun (WGS) entry which is preliminary data.</text>
</comment>
<accession>T0YMU1</accession>
<reference evidence="3" key="2">
    <citation type="journal article" date="2014" name="ISME J.">
        <title>Microbial stratification in low pH oxic and suboxic macroscopic growths along an acid mine drainage.</title>
        <authorList>
            <person name="Mendez-Garcia C."/>
            <person name="Mesa V."/>
            <person name="Sprenger R.R."/>
            <person name="Richter M."/>
            <person name="Diez M.S."/>
            <person name="Solano J."/>
            <person name="Bargiela R."/>
            <person name="Golyshina O.V."/>
            <person name="Manteca A."/>
            <person name="Ramos J.L."/>
            <person name="Gallego J.R."/>
            <person name="Llorente I."/>
            <person name="Martins Dos Santos V.A."/>
            <person name="Jensen O.N."/>
            <person name="Pelaez A.I."/>
            <person name="Sanchez J."/>
            <person name="Ferrer M."/>
        </authorList>
    </citation>
    <scope>NUCLEOTIDE SEQUENCE</scope>
</reference>
<dbReference type="Gene3D" id="3.40.50.720">
    <property type="entry name" value="NAD(P)-binding Rossmann-like Domain"/>
    <property type="match status" value="1"/>
</dbReference>
<reference evidence="3" key="1">
    <citation type="submission" date="2013-08" db="EMBL/GenBank/DDBJ databases">
        <authorList>
            <person name="Mendez C."/>
            <person name="Richter M."/>
            <person name="Ferrer M."/>
            <person name="Sanchez J."/>
        </authorList>
    </citation>
    <scope>NUCLEOTIDE SEQUENCE</scope>
</reference>
<dbReference type="EMBL" id="AUZY01011720">
    <property type="protein sequence ID" value="EQD33247.1"/>
    <property type="molecule type" value="Genomic_DNA"/>
</dbReference>
<organism evidence="3">
    <name type="scientific">mine drainage metagenome</name>
    <dbReference type="NCBI Taxonomy" id="410659"/>
    <lineage>
        <taxon>unclassified sequences</taxon>
        <taxon>metagenomes</taxon>
        <taxon>ecological metagenomes</taxon>
    </lineage>
</organism>
<dbReference type="SUPFAM" id="SSF51735">
    <property type="entry name" value="NAD(P)-binding Rossmann-fold domains"/>
    <property type="match status" value="1"/>
</dbReference>
<dbReference type="PRINTS" id="PR00080">
    <property type="entry name" value="SDRFAMILY"/>
</dbReference>
<sequence length="221" mass="24211">ARFLAGERYELILTARGREDLERTAASVRELGVEVVALPGDVADPLHRARLRSVATQRGRIDVLVNNASELGPSPLPHLAEYPLDQLERVYSINVVAPVGLVQELLPLLESARGWVINISSDAALGGYPGWGGYGASKAALDLVGRTLANELRERGIAIVSVDPGDMRTTMHQAAYAGRDISDRPLPDVTLPFWAWLLHQDPTQVSGHRFQAQAERWEVVR</sequence>
<keyword evidence="2" id="KW-0560">Oxidoreductase</keyword>
<proteinExistence type="inferred from homology"/>
<dbReference type="PRINTS" id="PR00081">
    <property type="entry name" value="GDHRDH"/>
</dbReference>
<comment type="similarity">
    <text evidence="1">Belongs to the short-chain dehydrogenases/reductases (SDR) family.</text>
</comment>
<dbReference type="InterPro" id="IPR036291">
    <property type="entry name" value="NAD(P)-bd_dom_sf"/>
</dbReference>
<dbReference type="CDD" id="cd05233">
    <property type="entry name" value="SDR_c"/>
    <property type="match status" value="1"/>
</dbReference>
<name>T0YMU1_9ZZZZ</name>
<evidence type="ECO:0000256" key="2">
    <source>
        <dbReference type="ARBA" id="ARBA00023002"/>
    </source>
</evidence>
<dbReference type="Pfam" id="PF00106">
    <property type="entry name" value="adh_short"/>
    <property type="match status" value="1"/>
</dbReference>
<evidence type="ECO:0000313" key="3">
    <source>
        <dbReference type="EMBL" id="EQD33247.1"/>
    </source>
</evidence>
<dbReference type="InterPro" id="IPR002347">
    <property type="entry name" value="SDR_fam"/>
</dbReference>
<dbReference type="PANTHER" id="PTHR42901">
    <property type="entry name" value="ALCOHOL DEHYDROGENASE"/>
    <property type="match status" value="1"/>
</dbReference>
<dbReference type="InterPro" id="IPR020904">
    <property type="entry name" value="Sc_DH/Rdtase_CS"/>
</dbReference>
<dbReference type="PANTHER" id="PTHR42901:SF1">
    <property type="entry name" value="ALCOHOL DEHYDROGENASE"/>
    <property type="match status" value="1"/>
</dbReference>
<feature type="non-terminal residue" evidence="3">
    <location>
        <position position="1"/>
    </location>
</feature>
<dbReference type="GO" id="GO:0016491">
    <property type="term" value="F:oxidoreductase activity"/>
    <property type="evidence" value="ECO:0007669"/>
    <property type="project" value="UniProtKB-KW"/>
</dbReference>
<protein>
    <submittedName>
        <fullName evidence="3">Short-chain dehydrogenase/reductase SDR</fullName>
    </submittedName>
</protein>
<dbReference type="AlphaFoldDB" id="T0YMU1"/>
<evidence type="ECO:0000256" key="1">
    <source>
        <dbReference type="ARBA" id="ARBA00006484"/>
    </source>
</evidence>
<dbReference type="PROSITE" id="PS00061">
    <property type="entry name" value="ADH_SHORT"/>
    <property type="match status" value="1"/>
</dbReference>